<evidence type="ECO:0000313" key="10">
    <source>
        <dbReference type="Proteomes" id="UP000177925"/>
    </source>
</evidence>
<evidence type="ECO:0000259" key="8">
    <source>
        <dbReference type="PROSITE" id="PS51007"/>
    </source>
</evidence>
<keyword evidence="3 6" id="KW-0479">Metal-binding</keyword>
<keyword evidence="2 6" id="KW-0349">Heme</keyword>
<evidence type="ECO:0000256" key="6">
    <source>
        <dbReference type="PROSITE-ProRule" id="PRU00433"/>
    </source>
</evidence>
<evidence type="ECO:0000256" key="4">
    <source>
        <dbReference type="ARBA" id="ARBA00022982"/>
    </source>
</evidence>
<dbReference type="SUPFAM" id="SSF46626">
    <property type="entry name" value="Cytochrome c"/>
    <property type="match status" value="1"/>
</dbReference>
<accession>A0A1F6T9K9</accession>
<reference evidence="9 10" key="1">
    <citation type="journal article" date="2016" name="Nat. Commun.">
        <title>Thousands of microbial genomes shed light on interconnected biogeochemical processes in an aquifer system.</title>
        <authorList>
            <person name="Anantharaman K."/>
            <person name="Brown C.T."/>
            <person name="Hug L.A."/>
            <person name="Sharon I."/>
            <person name="Castelle C.J."/>
            <person name="Probst A.J."/>
            <person name="Thomas B.C."/>
            <person name="Singh A."/>
            <person name="Wilkins M.J."/>
            <person name="Karaoz U."/>
            <person name="Brodie E.L."/>
            <person name="Williams K.H."/>
            <person name="Hubbard S.S."/>
            <person name="Banfield J.F."/>
        </authorList>
    </citation>
    <scope>NUCLEOTIDE SEQUENCE [LARGE SCALE GENOMIC DNA]</scope>
</reference>
<evidence type="ECO:0000256" key="1">
    <source>
        <dbReference type="ARBA" id="ARBA00022448"/>
    </source>
</evidence>
<evidence type="ECO:0000313" key="9">
    <source>
        <dbReference type="EMBL" id="OGI41766.1"/>
    </source>
</evidence>
<dbReference type="EMBL" id="MFSS01000117">
    <property type="protein sequence ID" value="OGI41766.1"/>
    <property type="molecule type" value="Genomic_DNA"/>
</dbReference>
<evidence type="ECO:0000256" key="2">
    <source>
        <dbReference type="ARBA" id="ARBA00022617"/>
    </source>
</evidence>
<evidence type="ECO:0000256" key="3">
    <source>
        <dbReference type="ARBA" id="ARBA00022723"/>
    </source>
</evidence>
<organism evidence="9 10">
    <name type="scientific">Candidatus Muproteobacteria bacterium RBG_16_64_11</name>
    <dbReference type="NCBI Taxonomy" id="1817758"/>
    <lineage>
        <taxon>Bacteria</taxon>
        <taxon>Pseudomonadati</taxon>
        <taxon>Pseudomonadota</taxon>
        <taxon>Candidatus Muproteobacteria</taxon>
    </lineage>
</organism>
<keyword evidence="5 6" id="KW-0408">Iron</keyword>
<name>A0A1F6T9K9_9PROT</name>
<feature type="chain" id="PRO_5009526615" description="Cytochrome c domain-containing protein" evidence="7">
    <location>
        <begin position="23"/>
        <end position="115"/>
    </location>
</feature>
<dbReference type="PANTHER" id="PTHR33751">
    <property type="entry name" value="CBB3-TYPE CYTOCHROME C OXIDASE SUBUNIT FIXP"/>
    <property type="match status" value="1"/>
</dbReference>
<dbReference type="AlphaFoldDB" id="A0A1F6T9K9"/>
<keyword evidence="1" id="KW-0813">Transport</keyword>
<dbReference type="Proteomes" id="UP000177925">
    <property type="component" value="Unassembled WGS sequence"/>
</dbReference>
<sequence length="115" mass="11810">MKPITRATIAPMLVLLGAVALPACQTPAKTEAPKAVPITAAAAANMGNNCFTCHGPDGRSPGEIPSLNGKSAEALVKSIQDFKSGARPSTVMARHAKGYSDAEIAAIAKYISSFK</sequence>
<keyword evidence="7" id="KW-0732">Signal</keyword>
<dbReference type="InterPro" id="IPR050597">
    <property type="entry name" value="Cytochrome_c_Oxidase_Subunit"/>
</dbReference>
<feature type="signal peptide" evidence="7">
    <location>
        <begin position="1"/>
        <end position="22"/>
    </location>
</feature>
<proteinExistence type="predicted"/>
<dbReference type="STRING" id="1817758.A2150_04550"/>
<protein>
    <recommendedName>
        <fullName evidence="8">Cytochrome c domain-containing protein</fullName>
    </recommendedName>
</protein>
<evidence type="ECO:0000256" key="5">
    <source>
        <dbReference type="ARBA" id="ARBA00023004"/>
    </source>
</evidence>
<dbReference type="PANTHER" id="PTHR33751:SF9">
    <property type="entry name" value="CYTOCHROME C4"/>
    <property type="match status" value="1"/>
</dbReference>
<dbReference type="InterPro" id="IPR036909">
    <property type="entry name" value="Cyt_c-like_dom_sf"/>
</dbReference>
<dbReference type="GO" id="GO:0046872">
    <property type="term" value="F:metal ion binding"/>
    <property type="evidence" value="ECO:0007669"/>
    <property type="project" value="UniProtKB-KW"/>
</dbReference>
<feature type="domain" description="Cytochrome c" evidence="8">
    <location>
        <begin position="28"/>
        <end position="115"/>
    </location>
</feature>
<dbReference type="GO" id="GO:0020037">
    <property type="term" value="F:heme binding"/>
    <property type="evidence" value="ECO:0007669"/>
    <property type="project" value="InterPro"/>
</dbReference>
<dbReference type="InterPro" id="IPR009056">
    <property type="entry name" value="Cyt_c-like_dom"/>
</dbReference>
<keyword evidence="4" id="KW-0249">Electron transport</keyword>
<dbReference type="GO" id="GO:0009055">
    <property type="term" value="F:electron transfer activity"/>
    <property type="evidence" value="ECO:0007669"/>
    <property type="project" value="InterPro"/>
</dbReference>
<dbReference type="Pfam" id="PF00034">
    <property type="entry name" value="Cytochrom_C"/>
    <property type="match status" value="1"/>
</dbReference>
<dbReference type="Gene3D" id="1.10.760.10">
    <property type="entry name" value="Cytochrome c-like domain"/>
    <property type="match status" value="1"/>
</dbReference>
<dbReference type="PROSITE" id="PS51007">
    <property type="entry name" value="CYTC"/>
    <property type="match status" value="1"/>
</dbReference>
<comment type="caution">
    <text evidence="9">The sequence shown here is derived from an EMBL/GenBank/DDBJ whole genome shotgun (WGS) entry which is preliminary data.</text>
</comment>
<gene>
    <name evidence="9" type="ORF">A2150_04550</name>
</gene>
<evidence type="ECO:0000256" key="7">
    <source>
        <dbReference type="SAM" id="SignalP"/>
    </source>
</evidence>